<dbReference type="PANTHER" id="PTHR37365:SF1">
    <property type="entry name" value="TESTIS-EXPRESSED PROTEIN 44"/>
    <property type="match status" value="1"/>
</dbReference>
<evidence type="ECO:0000313" key="3">
    <source>
        <dbReference type="Proteomes" id="UP000593571"/>
    </source>
</evidence>
<dbReference type="AlphaFoldDB" id="A0A7J8JPE2"/>
<feature type="compositionally biased region" description="Polar residues" evidence="1">
    <location>
        <begin position="55"/>
        <end position="67"/>
    </location>
</feature>
<dbReference type="InterPro" id="IPR031460">
    <property type="entry name" value="DUF4678"/>
</dbReference>
<feature type="compositionally biased region" description="Polar residues" evidence="1">
    <location>
        <begin position="1"/>
        <end position="35"/>
    </location>
</feature>
<sequence>MTTVPSEEATATSISTHGDSGSSESPTLGSQSQASVRAEVPVASSTAVTAEWQDVQVSIKPTTSEAVSLSGDKDKHEDTAGFSREPRLAHLAPGPPQMSMSLQNQARDGPVQDARMTQSFQIFQHGSLVNEETPQTAGVPDGEQELARNTPSAVVQSPQSASIASIAEADIQLDTLATGTTEAVEEPEHPEALHPDSEALPLAEFQGSIRSLADVLVWSEDTLGMATGLLASGRGSVTDLLRSTGPRLRSASSILRNASLAISSGLTAGTHSAMLCITRMLERAEQRTIEGIRSAVRYLTSHLTPR</sequence>
<proteinExistence type="predicted"/>
<dbReference type="Pfam" id="PF15727">
    <property type="entry name" value="DUF4678"/>
    <property type="match status" value="1"/>
</dbReference>
<feature type="compositionally biased region" description="Basic and acidic residues" evidence="1">
    <location>
        <begin position="71"/>
        <end position="88"/>
    </location>
</feature>
<gene>
    <name evidence="2" type="ORF">HJG63_019105</name>
</gene>
<comment type="caution">
    <text evidence="2">The sequence shown here is derived from an EMBL/GenBank/DDBJ whole genome shotgun (WGS) entry which is preliminary data.</text>
</comment>
<accession>A0A7J8JPE2</accession>
<organism evidence="2 3">
    <name type="scientific">Rousettus aegyptiacus</name>
    <name type="common">Egyptian fruit bat</name>
    <name type="synonym">Pteropus aegyptiacus</name>
    <dbReference type="NCBI Taxonomy" id="9407"/>
    <lineage>
        <taxon>Eukaryota</taxon>
        <taxon>Metazoa</taxon>
        <taxon>Chordata</taxon>
        <taxon>Craniata</taxon>
        <taxon>Vertebrata</taxon>
        <taxon>Euteleostomi</taxon>
        <taxon>Mammalia</taxon>
        <taxon>Eutheria</taxon>
        <taxon>Laurasiatheria</taxon>
        <taxon>Chiroptera</taxon>
        <taxon>Yinpterochiroptera</taxon>
        <taxon>Pteropodoidea</taxon>
        <taxon>Pteropodidae</taxon>
        <taxon>Rousettinae</taxon>
        <taxon>Rousettus</taxon>
    </lineage>
</organism>
<reference evidence="2 3" key="1">
    <citation type="journal article" date="2020" name="Nature">
        <title>Six reference-quality genomes reveal evolution of bat adaptations.</title>
        <authorList>
            <person name="Jebb D."/>
            <person name="Huang Z."/>
            <person name="Pippel M."/>
            <person name="Hughes G.M."/>
            <person name="Lavrichenko K."/>
            <person name="Devanna P."/>
            <person name="Winkler S."/>
            <person name="Jermiin L.S."/>
            <person name="Skirmuntt E.C."/>
            <person name="Katzourakis A."/>
            <person name="Burkitt-Gray L."/>
            <person name="Ray D.A."/>
            <person name="Sullivan K.A.M."/>
            <person name="Roscito J.G."/>
            <person name="Kirilenko B.M."/>
            <person name="Davalos L.M."/>
            <person name="Corthals A.P."/>
            <person name="Power M.L."/>
            <person name="Jones G."/>
            <person name="Ransome R.D."/>
            <person name="Dechmann D.K.N."/>
            <person name="Locatelli A.G."/>
            <person name="Puechmaille S.J."/>
            <person name="Fedrigo O."/>
            <person name="Jarvis E.D."/>
            <person name="Hiller M."/>
            <person name="Vernes S.C."/>
            <person name="Myers E.W."/>
            <person name="Teeling E.C."/>
        </authorList>
    </citation>
    <scope>NUCLEOTIDE SEQUENCE [LARGE SCALE GENOMIC DNA]</scope>
    <source>
        <strain evidence="2">MRouAeg1</strain>
        <tissue evidence="2">Muscle</tissue>
    </source>
</reference>
<dbReference type="Proteomes" id="UP000593571">
    <property type="component" value="Unassembled WGS sequence"/>
</dbReference>
<feature type="region of interest" description="Disordered" evidence="1">
    <location>
        <begin position="1"/>
        <end position="92"/>
    </location>
</feature>
<evidence type="ECO:0000256" key="1">
    <source>
        <dbReference type="SAM" id="MobiDB-lite"/>
    </source>
</evidence>
<dbReference type="PANTHER" id="PTHR37365">
    <property type="entry name" value="TESTIS-EXPRESSED PROTEIN 44"/>
    <property type="match status" value="1"/>
</dbReference>
<keyword evidence="3" id="KW-1185">Reference proteome</keyword>
<protein>
    <submittedName>
        <fullName evidence="2">Testis expressed 44</fullName>
    </submittedName>
</protein>
<name>A0A7J8JPE2_ROUAE</name>
<evidence type="ECO:0000313" key="2">
    <source>
        <dbReference type="EMBL" id="KAF6498175.1"/>
    </source>
</evidence>
<dbReference type="EMBL" id="JACASE010000002">
    <property type="protein sequence ID" value="KAF6498175.1"/>
    <property type="molecule type" value="Genomic_DNA"/>
</dbReference>